<evidence type="ECO:0000313" key="2">
    <source>
        <dbReference type="EMBL" id="KAK9668084.1"/>
    </source>
</evidence>
<dbReference type="GO" id="GO:0003676">
    <property type="term" value="F:nucleic acid binding"/>
    <property type="evidence" value="ECO:0007669"/>
    <property type="project" value="InterPro"/>
</dbReference>
<dbReference type="Pfam" id="PF14244">
    <property type="entry name" value="Retrotran_gag_3"/>
    <property type="match status" value="1"/>
</dbReference>
<evidence type="ECO:0000259" key="1">
    <source>
        <dbReference type="PROSITE" id="PS50994"/>
    </source>
</evidence>
<dbReference type="Proteomes" id="UP001443914">
    <property type="component" value="Unassembled WGS sequence"/>
</dbReference>
<dbReference type="Gene3D" id="3.30.420.10">
    <property type="entry name" value="Ribonuclease H-like superfamily/Ribonuclease H"/>
    <property type="match status" value="1"/>
</dbReference>
<evidence type="ECO:0000313" key="3">
    <source>
        <dbReference type="Proteomes" id="UP001443914"/>
    </source>
</evidence>
<protein>
    <recommendedName>
        <fullName evidence="1">Integrase catalytic domain-containing protein</fullName>
    </recommendedName>
</protein>
<reference evidence="2" key="1">
    <citation type="submission" date="2024-03" db="EMBL/GenBank/DDBJ databases">
        <title>WGS assembly of Saponaria officinalis var. Norfolk2.</title>
        <authorList>
            <person name="Jenkins J."/>
            <person name="Shu S."/>
            <person name="Grimwood J."/>
            <person name="Barry K."/>
            <person name="Goodstein D."/>
            <person name="Schmutz J."/>
            <person name="Leebens-Mack J."/>
            <person name="Osbourn A."/>
        </authorList>
    </citation>
    <scope>NUCLEOTIDE SEQUENCE [LARGE SCALE GENOMIC DNA]</scope>
    <source>
        <strain evidence="2">JIC</strain>
    </source>
</reference>
<organism evidence="2 3">
    <name type="scientific">Saponaria officinalis</name>
    <name type="common">Common soapwort</name>
    <name type="synonym">Lychnis saponaria</name>
    <dbReference type="NCBI Taxonomy" id="3572"/>
    <lineage>
        <taxon>Eukaryota</taxon>
        <taxon>Viridiplantae</taxon>
        <taxon>Streptophyta</taxon>
        <taxon>Embryophyta</taxon>
        <taxon>Tracheophyta</taxon>
        <taxon>Spermatophyta</taxon>
        <taxon>Magnoliopsida</taxon>
        <taxon>eudicotyledons</taxon>
        <taxon>Gunneridae</taxon>
        <taxon>Pentapetalae</taxon>
        <taxon>Caryophyllales</taxon>
        <taxon>Caryophyllaceae</taxon>
        <taxon>Caryophylleae</taxon>
        <taxon>Saponaria</taxon>
    </lineage>
</organism>
<dbReference type="InterPro" id="IPR036397">
    <property type="entry name" value="RNaseH_sf"/>
</dbReference>
<name>A0AAW1GTB2_SAPOF</name>
<dbReference type="PANTHER" id="PTHR42648">
    <property type="entry name" value="TRANSPOSASE, PUTATIVE-RELATED"/>
    <property type="match status" value="1"/>
</dbReference>
<dbReference type="InterPro" id="IPR039537">
    <property type="entry name" value="Retrotran_Ty1/copia-like"/>
</dbReference>
<dbReference type="InterPro" id="IPR029472">
    <property type="entry name" value="Copia-like_N"/>
</dbReference>
<keyword evidence="3" id="KW-1185">Reference proteome</keyword>
<dbReference type="Pfam" id="PF25597">
    <property type="entry name" value="SH3_retrovirus"/>
    <property type="match status" value="1"/>
</dbReference>
<dbReference type="AlphaFoldDB" id="A0AAW1GTB2"/>
<dbReference type="InterPro" id="IPR012337">
    <property type="entry name" value="RNaseH-like_sf"/>
</dbReference>
<dbReference type="GO" id="GO:0015074">
    <property type="term" value="P:DNA integration"/>
    <property type="evidence" value="ECO:0007669"/>
    <property type="project" value="InterPro"/>
</dbReference>
<comment type="caution">
    <text evidence="2">The sequence shown here is derived from an EMBL/GenBank/DDBJ whole genome shotgun (WGS) entry which is preliminary data.</text>
</comment>
<dbReference type="SUPFAM" id="SSF53098">
    <property type="entry name" value="Ribonuclease H-like"/>
    <property type="match status" value="1"/>
</dbReference>
<dbReference type="EMBL" id="JBDFQZ010000013">
    <property type="protein sequence ID" value="KAK9668084.1"/>
    <property type="molecule type" value="Genomic_DNA"/>
</dbReference>
<dbReference type="InterPro" id="IPR057670">
    <property type="entry name" value="SH3_retrovirus"/>
</dbReference>
<feature type="domain" description="Integrase catalytic" evidence="1">
    <location>
        <begin position="477"/>
        <end position="668"/>
    </location>
</feature>
<proteinExistence type="predicted"/>
<dbReference type="PANTHER" id="PTHR42648:SF31">
    <property type="entry name" value="RNA-DIRECTED DNA POLYMERASE"/>
    <property type="match status" value="1"/>
</dbReference>
<accession>A0AAW1GTB2</accession>
<gene>
    <name evidence="2" type="ORF">RND81_13G034000</name>
</gene>
<dbReference type="PROSITE" id="PS50994">
    <property type="entry name" value="INTEGRASE"/>
    <property type="match status" value="1"/>
</dbReference>
<sequence>MASSSNDTVVPHVNSVAMSYEFYDDPLFLSSSDQPNLQLRSYSFNGTNFVNWKRDAYIALMAKNKEVFVDGTCKKHEKTDKKYHRWIRCDLLVMRWLLNCIEGGIKDTLFYANGSKESWEELIERYGQTNSLEIYQLKKDLHNISHDNLPLIEYYSKLKHAWESINSMDPIPLCSCGVLESCSCQLLKKTLERESNSKLIKSLMGLDVKKLRLEAPNSERQVKRCTHCQYTCHTMEDCYKLKECSFCGKKGHVRDICFKLKHESGAKFSGHKSKPGIHSEKNVYRRGANAVDTIHTDSADLTPLGESVPEGGYSTIPMVDADVIDGLVNNTSATNTTSFAGTISFSSAQSAFKSSASTFWIMDTGAFVHMPSHVVLLSDLYMLERPGLPDGTLKVVHQVGTHYLTPPITLHNVMLVPDFQHNLMFVGRLVTDSGLDLLSKALRGIAKRVGDLYWFNTLEVEHFSLRLSSNCSEESDLQSNSFASTYNVDIFHARLRHCSFDKMKHVLDNIKERKNLICDTCVLSKIHTLPFQRSLSHASHLFVPTYCGVHYFLTVVDGHSRNTWTFLVQNKLQVPGITRDFPAYTCSRLFKNRGILHQSSVVGRPQQNRKVERKHRHLVDTARALRVHVNLPLKFWGDCLLTATYLINKMPTQILAWKSPFKVLFGEKPSLEELRIFGCLCFAPKPKTFHDKFGVKGRKHVFLGYLYGIKDYKLYDLDDHVTFVSRDVVFRETVFPFQTGTSTNSPLLPQLVDFTNAYGSSFNFCPSPAAPSGNSPYTDAPVVPFPLRKFLRPKKISTLLGGYVCLVKLPIHHSEEVSYVTSQTFIAQLLDGLASYHPEYVQAFSVALSKTEPLSYTEANKDP</sequence>
<dbReference type="InterPro" id="IPR001584">
    <property type="entry name" value="Integrase_cat-core"/>
</dbReference>